<evidence type="ECO:0000256" key="3">
    <source>
        <dbReference type="ARBA" id="ARBA00022692"/>
    </source>
</evidence>
<evidence type="ECO:0000256" key="1">
    <source>
        <dbReference type="ARBA" id="ARBA00004141"/>
    </source>
</evidence>
<feature type="transmembrane region" description="Helical" evidence="9">
    <location>
        <begin position="69"/>
        <end position="90"/>
    </location>
</feature>
<feature type="transmembrane region" description="Helical" evidence="9">
    <location>
        <begin position="126"/>
        <end position="144"/>
    </location>
</feature>
<comment type="similarity">
    <text evidence="2">Belongs to the alkaline ceramidase family.</text>
</comment>
<feature type="binding site" evidence="7">
    <location>
        <position position="25"/>
    </location>
    <ligand>
        <name>Ca(2+)</name>
        <dbReference type="ChEBI" id="CHEBI:29108"/>
    </ligand>
</feature>
<dbReference type="EMBL" id="NDIQ01000021">
    <property type="protein sequence ID" value="PRT54984.1"/>
    <property type="molecule type" value="Genomic_DNA"/>
</dbReference>
<feature type="binding site" evidence="7">
    <location>
        <position position="28"/>
    </location>
    <ligand>
        <name>Ca(2+)</name>
        <dbReference type="ChEBI" id="CHEBI:29108"/>
    </ligand>
</feature>
<feature type="binding site" evidence="8">
    <location>
        <position position="228"/>
    </location>
    <ligand>
        <name>Zn(2+)</name>
        <dbReference type="ChEBI" id="CHEBI:29105"/>
        <note>catalytic</note>
    </ligand>
</feature>
<dbReference type="Pfam" id="PF05875">
    <property type="entry name" value="Ceramidase"/>
    <property type="match status" value="1"/>
</dbReference>
<evidence type="ECO:0000313" key="11">
    <source>
        <dbReference type="Proteomes" id="UP000238350"/>
    </source>
</evidence>
<keyword evidence="7" id="KW-0106">Calcium</keyword>
<feature type="binding site" evidence="7">
    <location>
        <position position="30"/>
    </location>
    <ligand>
        <name>Ca(2+)</name>
        <dbReference type="ChEBI" id="CHEBI:29108"/>
    </ligand>
</feature>
<keyword evidence="4" id="KW-0378">Hydrolase</keyword>
<dbReference type="Proteomes" id="UP000238350">
    <property type="component" value="Unassembled WGS sequence"/>
</dbReference>
<gene>
    <name evidence="10" type="ORF">B9G98_02604</name>
</gene>
<keyword evidence="5 9" id="KW-1133">Transmembrane helix</keyword>
<accession>A0A2T0FJ02</accession>
<protein>
    <submittedName>
        <fullName evidence="10">Alkaline ceramidase YDC1</fullName>
    </submittedName>
</protein>
<organism evidence="10 11">
    <name type="scientific">Wickerhamiella sorbophila</name>
    <dbReference type="NCBI Taxonomy" id="45607"/>
    <lineage>
        <taxon>Eukaryota</taxon>
        <taxon>Fungi</taxon>
        <taxon>Dikarya</taxon>
        <taxon>Ascomycota</taxon>
        <taxon>Saccharomycotina</taxon>
        <taxon>Dipodascomycetes</taxon>
        <taxon>Dipodascales</taxon>
        <taxon>Trichomonascaceae</taxon>
        <taxon>Wickerhamiella</taxon>
    </lineage>
</organism>
<evidence type="ECO:0000256" key="5">
    <source>
        <dbReference type="ARBA" id="ARBA00022989"/>
    </source>
</evidence>
<proteinExistence type="inferred from homology"/>
<dbReference type="GeneID" id="36516352"/>
<dbReference type="GO" id="GO:0046514">
    <property type="term" value="P:ceramide catabolic process"/>
    <property type="evidence" value="ECO:0007669"/>
    <property type="project" value="TreeGrafter"/>
</dbReference>
<feature type="transmembrane region" description="Helical" evidence="9">
    <location>
        <begin position="220"/>
        <end position="243"/>
    </location>
</feature>
<comment type="subcellular location">
    <subcellularLocation>
        <location evidence="1">Membrane</location>
        <topology evidence="1">Multi-pass membrane protein</topology>
    </subcellularLocation>
</comment>
<reference evidence="10 11" key="1">
    <citation type="submission" date="2017-04" db="EMBL/GenBank/DDBJ databases">
        <title>Genome sequencing of [Candida] sorbophila.</title>
        <authorList>
            <person name="Ahn J.O."/>
        </authorList>
    </citation>
    <scope>NUCLEOTIDE SEQUENCE [LARGE SCALE GENOMIC DNA]</scope>
    <source>
        <strain evidence="10 11">DS02</strain>
    </source>
</reference>
<evidence type="ECO:0000313" key="10">
    <source>
        <dbReference type="EMBL" id="PRT54984.1"/>
    </source>
</evidence>
<comment type="cofactor">
    <cofactor evidence="8">
        <name>Zn(2+)</name>
        <dbReference type="ChEBI" id="CHEBI:29105"/>
    </cofactor>
</comment>
<evidence type="ECO:0000256" key="2">
    <source>
        <dbReference type="ARBA" id="ARBA00009780"/>
    </source>
</evidence>
<keyword evidence="11" id="KW-1185">Reference proteome</keyword>
<evidence type="ECO:0000256" key="8">
    <source>
        <dbReference type="PIRSR" id="PIRSR608901-2"/>
    </source>
</evidence>
<dbReference type="PANTHER" id="PTHR46187">
    <property type="entry name" value="ALKALINE CERAMIDASE 3"/>
    <property type="match status" value="1"/>
</dbReference>
<comment type="caution">
    <text evidence="10">The sequence shown here is derived from an EMBL/GenBank/DDBJ whole genome shotgun (WGS) entry which is preliminary data.</text>
</comment>
<dbReference type="InterPro" id="IPR008901">
    <property type="entry name" value="ACER"/>
</dbReference>
<evidence type="ECO:0000256" key="9">
    <source>
        <dbReference type="SAM" id="Phobius"/>
    </source>
</evidence>
<feature type="binding site" evidence="8">
    <location>
        <position position="232"/>
    </location>
    <ligand>
        <name>Zn(2+)</name>
        <dbReference type="ChEBI" id="CHEBI:29105"/>
        <note>catalytic</note>
    </ligand>
</feature>
<evidence type="ECO:0000256" key="7">
    <source>
        <dbReference type="PIRSR" id="PIRSR608901-1"/>
    </source>
</evidence>
<evidence type="ECO:0000256" key="6">
    <source>
        <dbReference type="ARBA" id="ARBA00023136"/>
    </source>
</evidence>
<dbReference type="PANTHER" id="PTHR46187:SF3">
    <property type="entry name" value="ALKALINE CERAMIDASE 3"/>
    <property type="match status" value="1"/>
</dbReference>
<dbReference type="GO" id="GO:0046872">
    <property type="term" value="F:metal ion binding"/>
    <property type="evidence" value="ECO:0007669"/>
    <property type="project" value="UniProtKB-KW"/>
</dbReference>
<feature type="transmembrane region" description="Helical" evidence="9">
    <location>
        <begin position="40"/>
        <end position="57"/>
    </location>
</feature>
<feature type="binding site" evidence="7">
    <location>
        <position position="39"/>
    </location>
    <ligand>
        <name>Ca(2+)</name>
        <dbReference type="ChEBI" id="CHEBI:29108"/>
    </ligand>
</feature>
<sequence length="284" mass="32929">MLPGGIEYPPQVKNGFWGPITATIDWCEENYVVSQYIAEYVNTLTNAVFIMLAFYALRNALKNKLEMRFVLAALGFAVVGIGSWLFHMTLRYEFQLMDELPMIYGTCIPCWNVFQTNATKSYSRKLAVGIASGALLLTAVYLHFKNPTIHQAAYGSLNAVIIIQSFRLTRSYVKDPKVLKQFNYMLISGLSQFLFGYFLWNMDIHFCDFWRSLRHTVGLPYGLVLEGHGWWHLLTGSGVYFYLQYLEYLRNYVLGQEQDYKLSWRLNFLPVVELKTAKDYKKND</sequence>
<dbReference type="RefSeq" id="XP_024664929.1">
    <property type="nucleotide sequence ID" value="XM_024809161.1"/>
</dbReference>
<keyword evidence="7" id="KW-0479">Metal-binding</keyword>
<feature type="transmembrane region" description="Helical" evidence="9">
    <location>
        <begin position="181"/>
        <end position="200"/>
    </location>
</feature>
<dbReference type="AlphaFoldDB" id="A0A2T0FJ02"/>
<feature type="binding site" evidence="8">
    <location>
        <position position="87"/>
    </location>
    <ligand>
        <name>Zn(2+)</name>
        <dbReference type="ChEBI" id="CHEBI:29105"/>
        <note>catalytic</note>
    </ligand>
</feature>
<keyword evidence="6 9" id="KW-0472">Membrane</keyword>
<dbReference type="GO" id="GO:0046513">
    <property type="term" value="P:ceramide biosynthetic process"/>
    <property type="evidence" value="ECO:0007669"/>
    <property type="project" value="TreeGrafter"/>
</dbReference>
<dbReference type="OrthoDB" id="187171at2759"/>
<feature type="binding site" evidence="7">
    <location>
        <position position="26"/>
    </location>
    <ligand>
        <name>Ca(2+)</name>
        <dbReference type="ChEBI" id="CHEBI:29108"/>
    </ligand>
</feature>
<keyword evidence="8" id="KW-0862">Zinc</keyword>
<evidence type="ECO:0000256" key="4">
    <source>
        <dbReference type="ARBA" id="ARBA00022801"/>
    </source>
</evidence>
<name>A0A2T0FJ02_9ASCO</name>
<dbReference type="GO" id="GO:0005789">
    <property type="term" value="C:endoplasmic reticulum membrane"/>
    <property type="evidence" value="ECO:0007669"/>
    <property type="project" value="TreeGrafter"/>
</dbReference>
<keyword evidence="3 9" id="KW-0812">Transmembrane</keyword>
<dbReference type="STRING" id="45607.A0A2T0FJ02"/>
<dbReference type="GO" id="GO:0016811">
    <property type="term" value="F:hydrolase activity, acting on carbon-nitrogen (but not peptide) bonds, in linear amides"/>
    <property type="evidence" value="ECO:0007669"/>
    <property type="project" value="InterPro"/>
</dbReference>